<feature type="compositionally biased region" description="Pro residues" evidence="1">
    <location>
        <begin position="91"/>
        <end position="112"/>
    </location>
</feature>
<dbReference type="RefSeq" id="WP_033361777.1">
    <property type="nucleotide sequence ID" value="NZ_CP073767.1"/>
</dbReference>
<feature type="region of interest" description="Disordered" evidence="1">
    <location>
        <begin position="91"/>
        <end position="130"/>
    </location>
</feature>
<keyword evidence="3" id="KW-1185">Reference proteome</keyword>
<sequence>MSTGAKVMQILFIIAGTLCLGIGLLGSMAEGDGKITAAWTCYPPSQSTPQTCNGSTRDGGKEVPTQFILTGIGLQIAAAACAIGGRRDHGAPPPVPYAVPGQPAFPPRPVMPGSPVAPATGQLPQPGWPS</sequence>
<dbReference type="Proteomes" id="UP001058003">
    <property type="component" value="Chromosome"/>
</dbReference>
<dbReference type="AlphaFoldDB" id="A0A9Q9IRR3"/>
<accession>A0A9Q9IRR3</accession>
<proteinExistence type="predicted"/>
<evidence type="ECO:0000313" key="2">
    <source>
        <dbReference type="EMBL" id="UWZ58185.1"/>
    </source>
</evidence>
<reference evidence="2" key="1">
    <citation type="submission" date="2021-04" db="EMBL/GenBank/DDBJ databases">
        <title>Dactylosporangium aurantiacum NRRL B-8018 full assembly.</title>
        <authorList>
            <person name="Hartkoorn R.C."/>
            <person name="Beaudoing E."/>
            <person name="Hot D."/>
        </authorList>
    </citation>
    <scope>NUCLEOTIDE SEQUENCE</scope>
    <source>
        <strain evidence="2">NRRL B-8018</strain>
    </source>
</reference>
<gene>
    <name evidence="2" type="ORF">Daura_19640</name>
</gene>
<dbReference type="KEGG" id="daur:Daura_19640"/>
<dbReference type="EMBL" id="CP073767">
    <property type="protein sequence ID" value="UWZ58185.1"/>
    <property type="molecule type" value="Genomic_DNA"/>
</dbReference>
<evidence type="ECO:0000313" key="3">
    <source>
        <dbReference type="Proteomes" id="UP001058003"/>
    </source>
</evidence>
<organism evidence="2 3">
    <name type="scientific">Dactylosporangium aurantiacum</name>
    <dbReference type="NCBI Taxonomy" id="35754"/>
    <lineage>
        <taxon>Bacteria</taxon>
        <taxon>Bacillati</taxon>
        <taxon>Actinomycetota</taxon>
        <taxon>Actinomycetes</taxon>
        <taxon>Micromonosporales</taxon>
        <taxon>Micromonosporaceae</taxon>
        <taxon>Dactylosporangium</taxon>
    </lineage>
</organism>
<protein>
    <submittedName>
        <fullName evidence="2">Uncharacterized protein</fullName>
    </submittedName>
</protein>
<name>A0A9Q9IRR3_9ACTN</name>
<evidence type="ECO:0000256" key="1">
    <source>
        <dbReference type="SAM" id="MobiDB-lite"/>
    </source>
</evidence>